<feature type="compositionally biased region" description="Polar residues" evidence="1">
    <location>
        <begin position="61"/>
        <end position="75"/>
    </location>
</feature>
<dbReference type="Proteomes" id="UP000046680">
    <property type="component" value="Unassembled WGS sequence"/>
</dbReference>
<reference evidence="2 3" key="1">
    <citation type="submission" date="2015-03" db="EMBL/GenBank/DDBJ databases">
        <authorList>
            <consortium name="Pathogen Informatics"/>
        </authorList>
    </citation>
    <scope>NUCLEOTIDE SEQUENCE [LARGE SCALE GENOMIC DNA]</scope>
    <source>
        <strain evidence="2 3">C09601061</strain>
    </source>
</reference>
<sequence>MPSRPSRGWLAVATQLSSDIPQISAIGMPIPAKNASVSLGIGAAPDRAHRSSPKPSRSRNLDNTNSSALAHSATS</sequence>
<evidence type="ECO:0000256" key="1">
    <source>
        <dbReference type="SAM" id="MobiDB-lite"/>
    </source>
</evidence>
<feature type="region of interest" description="Disordered" evidence="1">
    <location>
        <begin position="41"/>
        <end position="75"/>
    </location>
</feature>
<dbReference type="EMBL" id="CGCX01001302">
    <property type="protein sequence ID" value="CFR92366.1"/>
    <property type="molecule type" value="Genomic_DNA"/>
</dbReference>
<gene>
    <name evidence="2" type="ORF">ERS007657_02986</name>
</gene>
<organism evidence="2 3">
    <name type="scientific">Mycobacterium tuberculosis</name>
    <dbReference type="NCBI Taxonomy" id="1773"/>
    <lineage>
        <taxon>Bacteria</taxon>
        <taxon>Bacillati</taxon>
        <taxon>Actinomycetota</taxon>
        <taxon>Actinomycetes</taxon>
        <taxon>Mycobacteriales</taxon>
        <taxon>Mycobacteriaceae</taxon>
        <taxon>Mycobacterium</taxon>
        <taxon>Mycobacterium tuberculosis complex</taxon>
    </lineage>
</organism>
<protein>
    <submittedName>
        <fullName evidence="2">Uncharacterized protein</fullName>
    </submittedName>
</protein>
<proteinExistence type="predicted"/>
<evidence type="ECO:0000313" key="3">
    <source>
        <dbReference type="Proteomes" id="UP000046680"/>
    </source>
</evidence>
<dbReference type="AlphaFoldDB" id="A0A654U3R9"/>
<name>A0A654U3R9_MYCTX</name>
<evidence type="ECO:0000313" key="2">
    <source>
        <dbReference type="EMBL" id="CFR92366.1"/>
    </source>
</evidence>
<accession>A0A654U3R9</accession>